<proteinExistence type="predicted"/>
<dbReference type="EMBL" id="JBHHMI010000019">
    <property type="protein sequence ID" value="MFB5268779.1"/>
    <property type="molecule type" value="Genomic_DNA"/>
</dbReference>
<dbReference type="Pfam" id="PF14169">
    <property type="entry name" value="YdjO"/>
    <property type="match status" value="1"/>
</dbReference>
<evidence type="ECO:0000313" key="1">
    <source>
        <dbReference type="EMBL" id="MFB5268779.1"/>
    </source>
</evidence>
<dbReference type="RefSeq" id="WP_375357054.1">
    <property type="nucleotide sequence ID" value="NZ_JBHHMI010000019.1"/>
</dbReference>
<accession>A0ABV5AZK3</accession>
<dbReference type="InterPro" id="IPR025916">
    <property type="entry name" value="YdjO"/>
</dbReference>
<gene>
    <name evidence="1" type="ORF">ACE41H_18610</name>
</gene>
<evidence type="ECO:0000313" key="2">
    <source>
        <dbReference type="Proteomes" id="UP001580346"/>
    </source>
</evidence>
<sequence length="70" mass="7800">MYKRHVPEPIPEENTEVWSCTNNDCNGWMRTGFTFSGEPSCPLCDSSMSQEIRMLPILNAAGSSFPGTRS</sequence>
<name>A0ABV5AZK3_9BACL</name>
<reference evidence="1 2" key="1">
    <citation type="submission" date="2024-09" db="EMBL/GenBank/DDBJ databases">
        <title>Paenibacillus zeirhizospherea sp. nov., isolated from surface of the maize (Zea mays) roots in a horticulture field, Hungary.</title>
        <authorList>
            <person name="Marton D."/>
            <person name="Farkas M."/>
            <person name="Bedics A."/>
            <person name="Toth E."/>
            <person name="Tancsics A."/>
            <person name="Boka K."/>
            <person name="Maroti G."/>
            <person name="Kriszt B."/>
            <person name="Cserhati M."/>
        </authorList>
    </citation>
    <scope>NUCLEOTIDE SEQUENCE [LARGE SCALE GENOMIC DNA]</scope>
    <source>
        <strain evidence="1 2">KCTC 33519</strain>
    </source>
</reference>
<comment type="caution">
    <text evidence="1">The sequence shown here is derived from an EMBL/GenBank/DDBJ whole genome shotgun (WGS) entry which is preliminary data.</text>
</comment>
<organism evidence="1 2">
    <name type="scientific">Paenibacillus enshidis</name>
    <dbReference type="NCBI Taxonomy" id="1458439"/>
    <lineage>
        <taxon>Bacteria</taxon>
        <taxon>Bacillati</taxon>
        <taxon>Bacillota</taxon>
        <taxon>Bacilli</taxon>
        <taxon>Bacillales</taxon>
        <taxon>Paenibacillaceae</taxon>
        <taxon>Paenibacillus</taxon>
    </lineage>
</organism>
<protein>
    <submittedName>
        <fullName evidence="1">Cold-shock protein</fullName>
    </submittedName>
</protein>
<keyword evidence="2" id="KW-1185">Reference proteome</keyword>
<dbReference type="Proteomes" id="UP001580346">
    <property type="component" value="Unassembled WGS sequence"/>
</dbReference>